<name>A0A0K2ZXP2_9XANT</name>
<accession>A0A0K2ZXP2</accession>
<sequence length="184" mass="19290">MTRPALTALRLAGVALGALWTSPNTLLGLIAGCAGMPFGARVRISRRELALVFDRFPWGPRGALTLGNVILVSADDLDVACATYEHAAGRCRHPNVRLGDHERAHVLQYLLLGPLFLPVYFACGGVGVGNPLESAPPTAMPCTATAGGHGGADAQFSRAKPNNCFSGCARRSICARSRPAPSML</sequence>
<dbReference type="Proteomes" id="UP000041247">
    <property type="component" value="Unassembled WGS sequence"/>
</dbReference>
<organism evidence="1 2">
    <name type="scientific">Xanthomonas graminis pv. poae</name>
    <dbReference type="NCBI Taxonomy" id="227946"/>
    <lineage>
        <taxon>Bacteria</taxon>
        <taxon>Pseudomonadati</taxon>
        <taxon>Pseudomonadota</taxon>
        <taxon>Gammaproteobacteria</taxon>
        <taxon>Lysobacterales</taxon>
        <taxon>Lysobacteraceae</taxon>
        <taxon>Xanthomonas</taxon>
        <taxon>Xanthomonas translucens group</taxon>
        <taxon>Xanthomonas graminis</taxon>
    </lineage>
</organism>
<reference evidence="1 2" key="1">
    <citation type="submission" date="2015-07" db="EMBL/GenBank/DDBJ databases">
        <authorList>
            <person name="Noorani M."/>
        </authorList>
    </citation>
    <scope>NUCLEOTIDE SEQUENCE [LARGE SCALE GENOMIC DNA]</scope>
    <source>
        <strain evidence="1">LMG728</strain>
    </source>
</reference>
<evidence type="ECO:0000313" key="2">
    <source>
        <dbReference type="Proteomes" id="UP000041247"/>
    </source>
</evidence>
<proteinExistence type="predicted"/>
<gene>
    <name evidence="1" type="ORF">XTPLMG728_1774</name>
</gene>
<dbReference type="PROSITE" id="PS51257">
    <property type="entry name" value="PROKAR_LIPOPROTEIN"/>
    <property type="match status" value="1"/>
</dbReference>
<dbReference type="AlphaFoldDB" id="A0A0K2ZXP2"/>
<evidence type="ECO:0000313" key="1">
    <source>
        <dbReference type="EMBL" id="CTP88055.1"/>
    </source>
</evidence>
<dbReference type="EMBL" id="CXOK01000044">
    <property type="protein sequence ID" value="CTP88055.1"/>
    <property type="molecule type" value="Genomic_DNA"/>
</dbReference>
<evidence type="ECO:0008006" key="3">
    <source>
        <dbReference type="Google" id="ProtNLM"/>
    </source>
</evidence>
<protein>
    <recommendedName>
        <fullName evidence="3">DUF4157 domain-containing protein</fullName>
    </recommendedName>
</protein>